<proteinExistence type="predicted"/>
<dbReference type="Proteomes" id="UP000019849">
    <property type="component" value="Unassembled WGS sequence"/>
</dbReference>
<dbReference type="Proteomes" id="UP000294958">
    <property type="component" value="Unassembled WGS sequence"/>
</dbReference>
<evidence type="ECO:0000313" key="4">
    <source>
        <dbReference type="Proteomes" id="UP000019849"/>
    </source>
</evidence>
<comment type="caution">
    <text evidence="2">The sequence shown here is derived from an EMBL/GenBank/DDBJ whole genome shotgun (WGS) entry which is preliminary data.</text>
</comment>
<dbReference type="RefSeq" id="WP_051520499.1">
    <property type="nucleotide sequence ID" value="NZ_KK073883.1"/>
</dbReference>
<dbReference type="EMBL" id="JENY01000009">
    <property type="protein sequence ID" value="EXL09109.1"/>
    <property type="molecule type" value="Genomic_DNA"/>
</dbReference>
<evidence type="ECO:0000313" key="5">
    <source>
        <dbReference type="Proteomes" id="UP000294958"/>
    </source>
</evidence>
<dbReference type="Pfam" id="PF03640">
    <property type="entry name" value="Lipoprotein_15"/>
    <property type="match status" value="2"/>
</dbReference>
<evidence type="ECO:0000313" key="2">
    <source>
        <dbReference type="EMBL" id="EXL09109.1"/>
    </source>
</evidence>
<feature type="chain" id="PRO_5044538214" evidence="1">
    <location>
        <begin position="27"/>
        <end position="131"/>
    </location>
</feature>
<reference evidence="3 5" key="2">
    <citation type="submission" date="2019-03" db="EMBL/GenBank/DDBJ databases">
        <title>Genomic Encyclopedia of Type Strains, Phase IV (KMG-IV): sequencing the most valuable type-strain genomes for metagenomic binning, comparative biology and taxonomic classification.</title>
        <authorList>
            <person name="Goeker M."/>
        </authorList>
    </citation>
    <scope>NUCLEOTIDE SEQUENCE [LARGE SCALE GENOMIC DNA]</scope>
    <source>
        <strain evidence="3 5">DSM 11603</strain>
    </source>
</reference>
<reference evidence="2 4" key="1">
    <citation type="submission" date="2014-02" db="EMBL/GenBank/DDBJ databases">
        <title>Aquamicrobium defluvii Genome sequencing.</title>
        <authorList>
            <person name="Wang X."/>
        </authorList>
    </citation>
    <scope>NUCLEOTIDE SEQUENCE [LARGE SCALE GENOMIC DNA]</scope>
    <source>
        <strain evidence="2 4">W13Z1</strain>
    </source>
</reference>
<gene>
    <name evidence="2" type="ORF">BG36_24320</name>
    <name evidence="3" type="ORF">DES43_12823</name>
</gene>
<evidence type="ECO:0000256" key="1">
    <source>
        <dbReference type="SAM" id="SignalP"/>
    </source>
</evidence>
<feature type="signal peptide" evidence="1">
    <location>
        <begin position="1"/>
        <end position="26"/>
    </location>
</feature>
<name>A0A011TBU5_9HYPH</name>
<dbReference type="AlphaFoldDB" id="A0A011TBU5"/>
<keyword evidence="5" id="KW-1185">Reference proteome</keyword>
<accession>A0A011TBU5</accession>
<protein>
    <submittedName>
        <fullName evidence="3">Putative lipoprotein with Yx(FWY)xxD motif</fullName>
    </submittedName>
</protein>
<keyword evidence="1" id="KW-0732">Signal</keyword>
<dbReference type="GO" id="GO:0043448">
    <property type="term" value="P:alkane catabolic process"/>
    <property type="evidence" value="ECO:0007669"/>
    <property type="project" value="TreeGrafter"/>
</dbReference>
<dbReference type="EMBL" id="SNZF01000028">
    <property type="protein sequence ID" value="TDR32259.1"/>
    <property type="molecule type" value="Genomic_DNA"/>
</dbReference>
<keyword evidence="3" id="KW-0449">Lipoprotein</keyword>
<sequence length="131" mass="14157">MKTQAFARPLAFTLALLLSGTAASLAAEAWKEAEAGGAKIYTDTNGMTLYTYDRDGDGVSNCYDTCATNWPPLPAAADAQPQGDWTIVERTDGSRMWAYEGKPVYTFARDQKPGDTTGDGVNDVWHIVKAD</sequence>
<dbReference type="PANTHER" id="PTHR39335">
    <property type="entry name" value="BLL4220 PROTEIN"/>
    <property type="match status" value="1"/>
</dbReference>
<dbReference type="eggNOG" id="COG4315">
    <property type="taxonomic scope" value="Bacteria"/>
</dbReference>
<dbReference type="InterPro" id="IPR014558">
    <property type="entry name" value="UCP029720"/>
</dbReference>
<dbReference type="InterPro" id="IPR005297">
    <property type="entry name" value="Lipoprotein_repeat"/>
</dbReference>
<evidence type="ECO:0000313" key="3">
    <source>
        <dbReference type="EMBL" id="TDR32259.1"/>
    </source>
</evidence>
<dbReference type="PATRIC" id="fig|69279.3.peg.1791"/>
<dbReference type="OrthoDB" id="9800666at2"/>
<dbReference type="HOGENOM" id="CLU_053665_2_0_5"/>
<dbReference type="PANTHER" id="PTHR39335:SF1">
    <property type="entry name" value="BLL4220 PROTEIN"/>
    <property type="match status" value="1"/>
</dbReference>
<organism evidence="2 4">
    <name type="scientific">Aquamicrobium defluvii</name>
    <dbReference type="NCBI Taxonomy" id="69279"/>
    <lineage>
        <taxon>Bacteria</taxon>
        <taxon>Pseudomonadati</taxon>
        <taxon>Pseudomonadota</taxon>
        <taxon>Alphaproteobacteria</taxon>
        <taxon>Hyphomicrobiales</taxon>
        <taxon>Phyllobacteriaceae</taxon>
        <taxon>Aquamicrobium</taxon>
    </lineage>
</organism>
<dbReference type="PIRSF" id="PIRSF029720">
    <property type="entry name" value="UCP029720"/>
    <property type="match status" value="1"/>
</dbReference>